<protein>
    <submittedName>
        <fullName evidence="1">Uncharacterized protein</fullName>
    </submittedName>
</protein>
<gene>
    <name evidence="1" type="ORF">RZS28_00555</name>
</gene>
<evidence type="ECO:0000313" key="1">
    <source>
        <dbReference type="EMBL" id="WOJ89840.1"/>
    </source>
</evidence>
<evidence type="ECO:0000313" key="2">
    <source>
        <dbReference type="Proteomes" id="UP001626536"/>
    </source>
</evidence>
<proteinExistence type="predicted"/>
<name>A0ABZ0HSQ2_9HYPH</name>
<organism evidence="1 2">
    <name type="scientific">Methylocapsa polymorpha</name>
    <dbReference type="NCBI Taxonomy" id="3080828"/>
    <lineage>
        <taxon>Bacteria</taxon>
        <taxon>Pseudomonadati</taxon>
        <taxon>Pseudomonadota</taxon>
        <taxon>Alphaproteobacteria</taxon>
        <taxon>Hyphomicrobiales</taxon>
        <taxon>Beijerinckiaceae</taxon>
        <taxon>Methylocapsa</taxon>
    </lineage>
</organism>
<sequence length="108" mass="12231">MTLHKLIQEMHSYNRTVAQDGECDAWQDFMVECFSRYEVGPWDEVAEDVQAAEGFADYWLDVPKGTSYDYSAGTGARLEADESFTVEEFIVAFEKAGVDLLDGLRRCS</sequence>
<dbReference type="RefSeq" id="WP_407339286.1">
    <property type="nucleotide sequence ID" value="NZ_CP136862.1"/>
</dbReference>
<reference evidence="1 2" key="1">
    <citation type="submission" date="2023-10" db="EMBL/GenBank/DDBJ databases">
        <title>Novel methanotroph of the genus Methylocapsa from a subarctic wetland.</title>
        <authorList>
            <person name="Belova S.E."/>
            <person name="Oshkin I.Y."/>
            <person name="Miroshnikov K."/>
            <person name="Dedysh S.N."/>
        </authorList>
    </citation>
    <scope>NUCLEOTIDE SEQUENCE [LARGE SCALE GENOMIC DNA]</scope>
    <source>
        <strain evidence="1 2">RX1</strain>
    </source>
</reference>
<keyword evidence="2" id="KW-1185">Reference proteome</keyword>
<dbReference type="EMBL" id="CP136862">
    <property type="protein sequence ID" value="WOJ89840.1"/>
    <property type="molecule type" value="Genomic_DNA"/>
</dbReference>
<accession>A0ABZ0HSQ2</accession>
<dbReference type="Proteomes" id="UP001626536">
    <property type="component" value="Chromosome"/>
</dbReference>